<sequence>MSVYVDNARIPARVGRISARWSHLTADTKEELHAFASRIGLRRAWFQDKADLGGGPGVHWHYDVTDTKRREALAAGAVPIDLRQMGEIIRGRRDALKGRP</sequence>
<reference evidence="2" key="1">
    <citation type="submission" date="2022-12" db="EMBL/GenBank/DDBJ databases">
        <title>New Phytohabitans aurantiacus sp. RD004123 nov., an actinomycete isolated from soil.</title>
        <authorList>
            <person name="Triningsih D.W."/>
            <person name="Harunari E."/>
            <person name="Igarashi Y."/>
        </authorList>
    </citation>
    <scope>NUCLEOTIDE SEQUENCE</scope>
    <source>
        <strain evidence="2">RD004123</strain>
    </source>
</reference>
<dbReference type="Pfam" id="PF13223">
    <property type="entry name" value="DUF4031"/>
    <property type="match status" value="1"/>
</dbReference>
<proteinExistence type="predicted"/>
<protein>
    <recommendedName>
        <fullName evidence="1">DUF4031 domain-containing protein</fullName>
    </recommendedName>
</protein>
<comment type="caution">
    <text evidence="2">The sequence shown here is derived from an EMBL/GenBank/DDBJ whole genome shotgun (WGS) entry which is preliminary data.</text>
</comment>
<dbReference type="Proteomes" id="UP001144280">
    <property type="component" value="Unassembled WGS sequence"/>
</dbReference>
<feature type="domain" description="DUF4031" evidence="1">
    <location>
        <begin position="3"/>
        <end position="90"/>
    </location>
</feature>
<name>A0ABQ5QRL5_9ACTN</name>
<keyword evidence="3" id="KW-1185">Reference proteome</keyword>
<organism evidence="2 3">
    <name type="scientific">Phytohabitans aurantiacus</name>
    <dbReference type="NCBI Taxonomy" id="3016789"/>
    <lineage>
        <taxon>Bacteria</taxon>
        <taxon>Bacillati</taxon>
        <taxon>Actinomycetota</taxon>
        <taxon>Actinomycetes</taxon>
        <taxon>Micromonosporales</taxon>
        <taxon>Micromonosporaceae</taxon>
    </lineage>
</organism>
<evidence type="ECO:0000313" key="3">
    <source>
        <dbReference type="Proteomes" id="UP001144280"/>
    </source>
</evidence>
<dbReference type="RefSeq" id="WP_281894722.1">
    <property type="nucleotide sequence ID" value="NZ_BSDI01000009.1"/>
</dbReference>
<dbReference type="EMBL" id="BSDI01000009">
    <property type="protein sequence ID" value="GLH97128.1"/>
    <property type="molecule type" value="Genomic_DNA"/>
</dbReference>
<gene>
    <name evidence="2" type="ORF">Pa4123_24030</name>
</gene>
<accession>A0ABQ5QRL5</accession>
<evidence type="ECO:0000313" key="2">
    <source>
        <dbReference type="EMBL" id="GLH97128.1"/>
    </source>
</evidence>
<evidence type="ECO:0000259" key="1">
    <source>
        <dbReference type="Pfam" id="PF13223"/>
    </source>
</evidence>
<dbReference type="InterPro" id="IPR025109">
    <property type="entry name" value="DUF4031"/>
</dbReference>